<organism evidence="1 2">
    <name type="scientific">Rhizobium esperanzae</name>
    <dbReference type="NCBI Taxonomy" id="1967781"/>
    <lineage>
        <taxon>Bacteria</taxon>
        <taxon>Pseudomonadati</taxon>
        <taxon>Pseudomonadota</taxon>
        <taxon>Alphaproteobacteria</taxon>
        <taxon>Hyphomicrobiales</taxon>
        <taxon>Rhizobiaceae</taxon>
        <taxon>Rhizobium/Agrobacterium group</taxon>
        <taxon>Rhizobium</taxon>
    </lineage>
</organism>
<dbReference type="GO" id="GO:0003676">
    <property type="term" value="F:nucleic acid binding"/>
    <property type="evidence" value="ECO:0007669"/>
    <property type="project" value="InterPro"/>
</dbReference>
<reference evidence="1 2" key="1">
    <citation type="submission" date="2020-08" db="EMBL/GenBank/DDBJ databases">
        <title>Genomic Encyclopedia of Type Strains, Phase IV (KMG-V): Genome sequencing to study the core and pangenomes of soil and plant-associated prokaryotes.</title>
        <authorList>
            <person name="Whitman W."/>
        </authorList>
    </citation>
    <scope>NUCLEOTIDE SEQUENCE [LARGE SCALE GENOMIC DNA]</scope>
    <source>
        <strain evidence="1 2">SEMIA 4089</strain>
    </source>
</reference>
<protein>
    <recommendedName>
        <fullName evidence="3">VRR-NUC domain-containing protein</fullName>
    </recommendedName>
</protein>
<comment type="caution">
    <text evidence="1">The sequence shown here is derived from an EMBL/GenBank/DDBJ whole genome shotgun (WGS) entry which is preliminary data.</text>
</comment>
<dbReference type="RefSeq" id="WP_210303784.1">
    <property type="nucleotide sequence ID" value="NZ_JACIFY010000004.1"/>
</dbReference>
<accession>A0A7W6W486</accession>
<dbReference type="Gene3D" id="3.40.1350.10">
    <property type="match status" value="1"/>
</dbReference>
<evidence type="ECO:0008006" key="3">
    <source>
        <dbReference type="Google" id="ProtNLM"/>
    </source>
</evidence>
<dbReference type="AlphaFoldDB" id="A0A7W6W486"/>
<gene>
    <name evidence="1" type="ORF">GGD57_001619</name>
</gene>
<dbReference type="InterPro" id="IPR011856">
    <property type="entry name" value="tRNA_endonuc-like_dom_sf"/>
</dbReference>
<sequence>MGGGAKQVVEHFLEVEQKMAKRTTQTTRLNGKRVRIVTTVTANGTKVTVKAAPVLEIDLQIEAVKLLKRMPEYVADASKVKPGTFTLAADQNGSGFRGRNAAVKLKAAGMAAGEPDVRLYFFGGVIRMIEMKGEEGSLTASQESRFPLLRALGFEIAIIEAAVPEDAARQAVALVRGWLAENDNQSGHGLRQAP</sequence>
<evidence type="ECO:0000313" key="2">
    <source>
        <dbReference type="Proteomes" id="UP000540909"/>
    </source>
</evidence>
<evidence type="ECO:0000313" key="1">
    <source>
        <dbReference type="EMBL" id="MBB4235061.1"/>
    </source>
</evidence>
<name>A0A7W6W486_9HYPH</name>
<proteinExistence type="predicted"/>
<dbReference type="Proteomes" id="UP000540909">
    <property type="component" value="Unassembled WGS sequence"/>
</dbReference>
<dbReference type="EMBL" id="JACIFY010000004">
    <property type="protein sequence ID" value="MBB4235061.1"/>
    <property type="molecule type" value="Genomic_DNA"/>
</dbReference>